<dbReference type="InterPro" id="IPR001810">
    <property type="entry name" value="F-box_dom"/>
</dbReference>
<organism evidence="2 3">
    <name type="scientific">Olea europaea subsp. europaea</name>
    <dbReference type="NCBI Taxonomy" id="158383"/>
    <lineage>
        <taxon>Eukaryota</taxon>
        <taxon>Viridiplantae</taxon>
        <taxon>Streptophyta</taxon>
        <taxon>Embryophyta</taxon>
        <taxon>Tracheophyta</taxon>
        <taxon>Spermatophyta</taxon>
        <taxon>Magnoliopsida</taxon>
        <taxon>eudicotyledons</taxon>
        <taxon>Gunneridae</taxon>
        <taxon>Pentapetalae</taxon>
        <taxon>asterids</taxon>
        <taxon>lamiids</taxon>
        <taxon>Lamiales</taxon>
        <taxon>Oleaceae</taxon>
        <taxon>Oleeae</taxon>
        <taxon>Olea</taxon>
    </lineage>
</organism>
<dbReference type="PANTHER" id="PTHR31639:SF312">
    <property type="entry name" value="CYCLIN-LIKE F-BOX"/>
    <property type="match status" value="1"/>
</dbReference>
<dbReference type="InterPro" id="IPR036047">
    <property type="entry name" value="F-box-like_dom_sf"/>
</dbReference>
<proteinExistence type="predicted"/>
<dbReference type="SUPFAM" id="SSF81383">
    <property type="entry name" value="F-box domain"/>
    <property type="match status" value="1"/>
</dbReference>
<evidence type="ECO:0000259" key="1">
    <source>
        <dbReference type="Pfam" id="PF00646"/>
    </source>
</evidence>
<dbReference type="Pfam" id="PF00646">
    <property type="entry name" value="F-box"/>
    <property type="match status" value="1"/>
</dbReference>
<feature type="domain" description="F-box" evidence="1">
    <location>
        <begin position="12"/>
        <end position="49"/>
    </location>
</feature>
<accession>A0A8S0S1B6</accession>
<dbReference type="OrthoDB" id="612216at2759"/>
<gene>
    <name evidence="2" type="ORF">OLEA9_A032287</name>
</gene>
<dbReference type="Proteomes" id="UP000594638">
    <property type="component" value="Unassembled WGS sequence"/>
</dbReference>
<protein>
    <submittedName>
        <fullName evidence="2">F-box FBD LRR-repeat At1g13570-like</fullName>
    </submittedName>
</protein>
<keyword evidence="3" id="KW-1185">Reference proteome</keyword>
<reference evidence="2 3" key="1">
    <citation type="submission" date="2019-12" db="EMBL/GenBank/DDBJ databases">
        <authorList>
            <person name="Alioto T."/>
            <person name="Alioto T."/>
            <person name="Gomez Garrido J."/>
        </authorList>
    </citation>
    <scope>NUCLEOTIDE SEQUENCE [LARGE SCALE GENOMIC DNA]</scope>
</reference>
<dbReference type="PANTHER" id="PTHR31639">
    <property type="entry name" value="F-BOX PROTEIN-LIKE"/>
    <property type="match status" value="1"/>
</dbReference>
<evidence type="ECO:0000313" key="2">
    <source>
        <dbReference type="EMBL" id="CAA2985448.1"/>
    </source>
</evidence>
<dbReference type="Gramene" id="OE9A032287T1">
    <property type="protein sequence ID" value="OE9A032287C1"/>
    <property type="gene ID" value="OE9A032287"/>
</dbReference>
<name>A0A8S0S1B6_OLEEU</name>
<dbReference type="EMBL" id="CACTIH010003808">
    <property type="protein sequence ID" value="CAA2985448.1"/>
    <property type="molecule type" value="Genomic_DNA"/>
</dbReference>
<evidence type="ECO:0000313" key="3">
    <source>
        <dbReference type="Proteomes" id="UP000594638"/>
    </source>
</evidence>
<sequence>MDITQFQPVDRISNLTDNVADSILMHLTLHDVAKTSILSRQWRYKWVKLPQLRFDETLWQEYEGNLESARMKFLLILYKVLLLRKGPITKLSFVILKLKIAQKLTT</sequence>
<comment type="caution">
    <text evidence="2">The sequence shown here is derived from an EMBL/GenBank/DDBJ whole genome shotgun (WGS) entry which is preliminary data.</text>
</comment>
<dbReference type="AlphaFoldDB" id="A0A8S0S1B6"/>